<evidence type="ECO:0000313" key="3">
    <source>
        <dbReference type="Proteomes" id="UP000070720"/>
    </source>
</evidence>
<evidence type="ECO:0000313" key="1">
    <source>
        <dbReference type="EMBL" id="CEF78037.1"/>
    </source>
</evidence>
<reference evidence="1 3" key="3">
    <citation type="journal article" date="2015" name="BMC Genomics">
        <title>The completed genome sequence of the pathogenic ascomycete fungus Fusarium graminearum.</title>
        <authorList>
            <person name="King R."/>
            <person name="Urban M."/>
            <person name="Hammond-Kosack M.C."/>
            <person name="Hassani-Pak K."/>
            <person name="Hammond-Kosack K.E."/>
        </authorList>
    </citation>
    <scope>NUCLEOTIDE SEQUENCE [LARGE SCALE GENOMIC DNA]</scope>
    <source>
        <strain evidence="3">ATCC MYA-4620 / CBS 123657 / FGSC 9075 / NRRL 31084 / PH-1</strain>
        <strain evidence="1">PH-1</strain>
    </source>
</reference>
<dbReference type="HOGENOM" id="CLU_1602874_0_0_1"/>
<dbReference type="Proteomes" id="UP000070720">
    <property type="component" value="Chromosome 2"/>
</dbReference>
<protein>
    <submittedName>
        <fullName evidence="1">Chromosome 2, complete genome</fullName>
    </submittedName>
</protein>
<proteinExistence type="predicted"/>
<name>I1S6K1_GIBZE</name>
<dbReference type="InParanoid" id="I1S6K1"/>
<dbReference type="KEGG" id="fgr:FGSG_12473"/>
<sequence>MLSVANNGNTTPLEHWKMQSRLGRDYSAGTRYNLKQARVLNDQHLSLSFKRQIPYGLLYGGINSLVELSFTRNSHVFQRSEAVRTPLTFPAPAPISPGSATSAISLVLISWSTFTTPSNQERSSPIGPLLRIYHGFRWRHSSSPSQSEARVWAQGKQVIETYHDAG</sequence>
<organism evidence="1 3">
    <name type="scientific">Gibberella zeae (strain ATCC MYA-4620 / CBS 123657 / FGSC 9075 / NRRL 31084 / PH-1)</name>
    <name type="common">Wheat head blight fungus</name>
    <name type="synonym">Fusarium graminearum</name>
    <dbReference type="NCBI Taxonomy" id="229533"/>
    <lineage>
        <taxon>Eukaryota</taxon>
        <taxon>Fungi</taxon>
        <taxon>Dikarya</taxon>
        <taxon>Ascomycota</taxon>
        <taxon>Pezizomycotina</taxon>
        <taxon>Sordariomycetes</taxon>
        <taxon>Hypocreomycetidae</taxon>
        <taxon>Hypocreales</taxon>
        <taxon>Nectriaceae</taxon>
        <taxon>Fusarium</taxon>
    </lineage>
</organism>
<evidence type="ECO:0000313" key="2">
    <source>
        <dbReference type="EnsemblFungi" id="CEF78037"/>
    </source>
</evidence>
<dbReference type="RefSeq" id="XP_011322479.1">
    <property type="nucleotide sequence ID" value="XM_011324177.1"/>
</dbReference>
<accession>A0A098DHY4</accession>
<dbReference type="EnsemblFungi" id="CEF78037">
    <property type="protein sequence ID" value="CEF78037"/>
    <property type="gene ID" value="FGRRES_12473"/>
</dbReference>
<dbReference type="OrthoDB" id="10394743at2759"/>
<reference evidence="2 3" key="1">
    <citation type="journal article" date="2007" name="Science">
        <title>The Fusarium graminearum genome reveals a link between localized polymorphism and pathogen specialization.</title>
        <authorList>
            <person name="Cuomo C.A."/>
            <person name="Gueldener U."/>
            <person name="Xu J.-R."/>
            <person name="Trail F."/>
            <person name="Turgeon B.G."/>
            <person name="Di Pietro A."/>
            <person name="Walton J.D."/>
            <person name="Ma L.-J."/>
            <person name="Baker S.E."/>
            <person name="Rep M."/>
            <person name="Adam G."/>
            <person name="Antoniw J."/>
            <person name="Baldwin T."/>
            <person name="Calvo S.E."/>
            <person name="Chang Y.-L."/>
            <person name="DeCaprio D."/>
            <person name="Gale L.R."/>
            <person name="Gnerre S."/>
            <person name="Goswami R.S."/>
            <person name="Hammond-Kosack K."/>
            <person name="Harris L.J."/>
            <person name="Hilburn K."/>
            <person name="Kennell J.C."/>
            <person name="Kroken S."/>
            <person name="Magnuson J.K."/>
            <person name="Mannhaupt G."/>
            <person name="Mauceli E.W."/>
            <person name="Mewes H.-W."/>
            <person name="Mitterbauer R."/>
            <person name="Muehlbauer G."/>
            <person name="Muensterkoetter M."/>
            <person name="Nelson D."/>
            <person name="O'Donnell K."/>
            <person name="Ouellet T."/>
            <person name="Qi W."/>
            <person name="Quesneville H."/>
            <person name="Roncero M.I.G."/>
            <person name="Seong K.-Y."/>
            <person name="Tetko I.V."/>
            <person name="Urban M."/>
            <person name="Waalwijk C."/>
            <person name="Ward T.J."/>
            <person name="Yao J."/>
            <person name="Birren B.W."/>
            <person name="Kistler H.C."/>
        </authorList>
    </citation>
    <scope>NUCLEOTIDE SEQUENCE [LARGE SCALE GENOMIC DNA]</scope>
    <source>
        <strain evidence="3">ATCC MYA-4620 / CBS 123657 / FGSC 9075 / NRRL 31084 / PH-1</strain>
        <strain evidence="2">PH-1 / ATCC MYA-4620 / FGSC 9075 / NRRL 31084</strain>
    </source>
</reference>
<keyword evidence="3" id="KW-1185">Reference proteome</keyword>
<dbReference type="AlphaFoldDB" id="I1S6K1"/>
<reference evidence="2 3" key="2">
    <citation type="journal article" date="2010" name="Nature">
        <title>Comparative genomics reveals mobile pathogenicity chromosomes in Fusarium.</title>
        <authorList>
            <person name="Ma L.J."/>
            <person name="van der Does H.C."/>
            <person name="Borkovich K.A."/>
            <person name="Coleman J.J."/>
            <person name="Daboussi M.J."/>
            <person name="Di Pietro A."/>
            <person name="Dufresne M."/>
            <person name="Freitag M."/>
            <person name="Grabherr M."/>
            <person name="Henrissat B."/>
            <person name="Houterman P.M."/>
            <person name="Kang S."/>
            <person name="Shim W.B."/>
            <person name="Woloshuk C."/>
            <person name="Xie X."/>
            <person name="Xu J.R."/>
            <person name="Antoniw J."/>
            <person name="Baker S.E."/>
            <person name="Bluhm B.H."/>
            <person name="Breakspear A."/>
            <person name="Brown D.W."/>
            <person name="Butchko R.A."/>
            <person name="Chapman S."/>
            <person name="Coulson R."/>
            <person name="Coutinho P.M."/>
            <person name="Danchin E.G."/>
            <person name="Diener A."/>
            <person name="Gale L.R."/>
            <person name="Gardiner D.M."/>
            <person name="Goff S."/>
            <person name="Hammond-Kosack K.E."/>
            <person name="Hilburn K."/>
            <person name="Hua-Van A."/>
            <person name="Jonkers W."/>
            <person name="Kazan K."/>
            <person name="Kodira C.D."/>
            <person name="Koehrsen M."/>
            <person name="Kumar L."/>
            <person name="Lee Y.H."/>
            <person name="Li L."/>
            <person name="Manners J.M."/>
            <person name="Miranda-Saavedra D."/>
            <person name="Mukherjee M."/>
            <person name="Park G."/>
            <person name="Park J."/>
            <person name="Park S.Y."/>
            <person name="Proctor R.H."/>
            <person name="Regev A."/>
            <person name="Ruiz-Roldan M.C."/>
            <person name="Sain D."/>
            <person name="Sakthikumar S."/>
            <person name="Sykes S."/>
            <person name="Schwartz D.C."/>
            <person name="Turgeon B.G."/>
            <person name="Wapinski I."/>
            <person name="Yoder O."/>
            <person name="Young S."/>
            <person name="Zeng Q."/>
            <person name="Zhou S."/>
            <person name="Galagan J."/>
            <person name="Cuomo C.A."/>
            <person name="Kistler H.C."/>
            <person name="Rep M."/>
        </authorList>
    </citation>
    <scope>GENOME REANNOTATION</scope>
    <source>
        <strain evidence="3">ATCC MYA-4620 / CBS 123657 / FGSC 9075 / NRRL 31084 / PH-1</strain>
        <strain evidence="2">PH-1 / ATCC MYA-4620 / FGSC 9075 / NRRL 31084</strain>
    </source>
</reference>
<dbReference type="VEuPathDB" id="FungiDB:FGRAMPH1_01G12469"/>
<gene>
    <name evidence="1" type="ORF">FGRAMPH1_01T12469</name>
</gene>
<reference evidence="2" key="4">
    <citation type="submission" date="2017-01" db="UniProtKB">
        <authorList>
            <consortium name="EnsemblFungi"/>
        </authorList>
    </citation>
    <scope>IDENTIFICATION</scope>
    <source>
        <strain evidence="2">PH-1 / ATCC MYA-4620 / FGSC 9075 / NRRL 31084</strain>
    </source>
</reference>
<accession>I1S6K1</accession>
<dbReference type="EMBL" id="HG970333">
    <property type="protein sequence ID" value="CEF78037.1"/>
    <property type="molecule type" value="Genomic_DNA"/>
</dbReference>